<feature type="signal peptide" evidence="2">
    <location>
        <begin position="1"/>
        <end position="24"/>
    </location>
</feature>
<comment type="caution">
    <text evidence="3">The sequence shown here is derived from an EMBL/GenBank/DDBJ whole genome shotgun (WGS) entry which is preliminary data.</text>
</comment>
<sequence>MKKFHIFMLFVTLGFFLMPAITMACEMKSEKSCCNKEMSSKDNSKDCCKKSKDSTKNHDGNCNGKCGHNNCTTSSVPFNLAFYELKIKNNNFDFSENKQNYFHSEASISSGFSSLWLIPKIS</sequence>
<evidence type="ECO:0000256" key="1">
    <source>
        <dbReference type="SAM" id="MobiDB-lite"/>
    </source>
</evidence>
<dbReference type="Proteomes" id="UP000295479">
    <property type="component" value="Unassembled WGS sequence"/>
</dbReference>
<evidence type="ECO:0008006" key="5">
    <source>
        <dbReference type="Google" id="ProtNLM"/>
    </source>
</evidence>
<dbReference type="RefSeq" id="WP_132005367.1">
    <property type="nucleotide sequence ID" value="NZ_SMFK01000005.1"/>
</dbReference>
<gene>
    <name evidence="3" type="ORF">E0F76_10600</name>
</gene>
<keyword evidence="4" id="KW-1185">Reference proteome</keyword>
<reference evidence="3 4" key="1">
    <citation type="submission" date="2019-03" db="EMBL/GenBank/DDBJ databases">
        <title>Flavobacterium AR-3-4 sp. nov. isolated from arctic soil.</title>
        <authorList>
            <person name="Chaudhary D.K."/>
        </authorList>
    </citation>
    <scope>NUCLEOTIDE SEQUENCE [LARGE SCALE GENOMIC DNA]</scope>
    <source>
        <strain evidence="3 4">AR-3-4</strain>
    </source>
</reference>
<dbReference type="OrthoDB" id="713940at2"/>
<dbReference type="AlphaFoldDB" id="A0A4V2YZG9"/>
<feature type="chain" id="PRO_5020865096" description="Lipoprotein" evidence="2">
    <location>
        <begin position="25"/>
        <end position="122"/>
    </location>
</feature>
<feature type="region of interest" description="Disordered" evidence="1">
    <location>
        <begin position="36"/>
        <end position="58"/>
    </location>
</feature>
<dbReference type="EMBL" id="SMFK01000005">
    <property type="protein sequence ID" value="TDD97077.1"/>
    <property type="molecule type" value="Genomic_DNA"/>
</dbReference>
<name>A0A4V2YZG9_9FLAO</name>
<organism evidence="3 4">
    <name type="scientific">Flavobacterium cellulosilyticum</name>
    <dbReference type="NCBI Taxonomy" id="2541731"/>
    <lineage>
        <taxon>Bacteria</taxon>
        <taxon>Pseudomonadati</taxon>
        <taxon>Bacteroidota</taxon>
        <taxon>Flavobacteriia</taxon>
        <taxon>Flavobacteriales</taxon>
        <taxon>Flavobacteriaceae</taxon>
        <taxon>Flavobacterium</taxon>
    </lineage>
</organism>
<protein>
    <recommendedName>
        <fullName evidence="5">Lipoprotein</fullName>
    </recommendedName>
</protein>
<dbReference type="PROSITE" id="PS51257">
    <property type="entry name" value="PROKAR_LIPOPROTEIN"/>
    <property type="match status" value="1"/>
</dbReference>
<evidence type="ECO:0000313" key="3">
    <source>
        <dbReference type="EMBL" id="TDD97077.1"/>
    </source>
</evidence>
<evidence type="ECO:0000256" key="2">
    <source>
        <dbReference type="SAM" id="SignalP"/>
    </source>
</evidence>
<proteinExistence type="predicted"/>
<accession>A0A4V2YZG9</accession>
<keyword evidence="2" id="KW-0732">Signal</keyword>
<evidence type="ECO:0000313" key="4">
    <source>
        <dbReference type="Proteomes" id="UP000295479"/>
    </source>
</evidence>